<dbReference type="UniPathway" id="UPA00958"/>
<keyword evidence="8" id="KW-1003">Cell membrane</keyword>
<feature type="domain" description="3-deoxy-D-manno-octulosonic-acid transferase N-terminal" evidence="9">
    <location>
        <begin position="53"/>
        <end position="215"/>
    </location>
</feature>
<evidence type="ECO:0000256" key="2">
    <source>
        <dbReference type="ARBA" id="ARBA00012621"/>
    </source>
</evidence>
<dbReference type="GO" id="GO:0009245">
    <property type="term" value="P:lipid A biosynthetic process"/>
    <property type="evidence" value="ECO:0007669"/>
    <property type="project" value="TreeGrafter"/>
</dbReference>
<evidence type="ECO:0000256" key="4">
    <source>
        <dbReference type="ARBA" id="ARBA00022679"/>
    </source>
</evidence>
<organism evidence="10 11">
    <name type="scientific">Duncaniella dubosii</name>
    <dbReference type="NCBI Taxonomy" id="2518971"/>
    <lineage>
        <taxon>Bacteria</taxon>
        <taxon>Pseudomonadati</taxon>
        <taxon>Bacteroidota</taxon>
        <taxon>Bacteroidia</taxon>
        <taxon>Bacteroidales</taxon>
        <taxon>Muribaculaceae</taxon>
        <taxon>Duncaniella</taxon>
    </lineage>
</organism>
<keyword evidence="4 8" id="KW-0808">Transferase</keyword>
<dbReference type="SUPFAM" id="SSF53756">
    <property type="entry name" value="UDP-Glycosyltransferase/glycogen phosphorylase"/>
    <property type="match status" value="1"/>
</dbReference>
<keyword evidence="8" id="KW-0448">Lipopolysaccharide biosynthesis</keyword>
<comment type="pathway">
    <text evidence="1 8">Bacterial outer membrane biogenesis; LPS core biosynthesis.</text>
</comment>
<evidence type="ECO:0000313" key="10">
    <source>
        <dbReference type="EMBL" id="QCD43580.1"/>
    </source>
</evidence>
<evidence type="ECO:0000256" key="1">
    <source>
        <dbReference type="ARBA" id="ARBA00004713"/>
    </source>
</evidence>
<proteinExistence type="inferred from homology"/>
<evidence type="ECO:0000256" key="5">
    <source>
        <dbReference type="ARBA" id="ARBA00031445"/>
    </source>
</evidence>
<comment type="catalytic activity">
    <reaction evidence="6 8">
        <text>lipid IVA (E. coli) + CMP-3-deoxy-beta-D-manno-octulosonate = alpha-Kdo-(2-&gt;6)-lipid IVA (E. coli) + CMP + H(+)</text>
        <dbReference type="Rhea" id="RHEA:28066"/>
        <dbReference type="ChEBI" id="CHEBI:15378"/>
        <dbReference type="ChEBI" id="CHEBI:58603"/>
        <dbReference type="ChEBI" id="CHEBI:60364"/>
        <dbReference type="ChEBI" id="CHEBI:60377"/>
        <dbReference type="ChEBI" id="CHEBI:85987"/>
        <dbReference type="EC" id="2.4.99.12"/>
    </reaction>
</comment>
<keyword evidence="8" id="KW-0472">Membrane</keyword>
<dbReference type="KEGG" id="ddb:E7747_15770"/>
<dbReference type="GO" id="GO:0005886">
    <property type="term" value="C:plasma membrane"/>
    <property type="evidence" value="ECO:0007669"/>
    <property type="project" value="UniProtKB-SubCell"/>
</dbReference>
<evidence type="ECO:0000256" key="8">
    <source>
        <dbReference type="RuleBase" id="RU365103"/>
    </source>
</evidence>
<evidence type="ECO:0000256" key="7">
    <source>
        <dbReference type="PIRSR" id="PIRSR639901-1"/>
    </source>
</evidence>
<dbReference type="PANTHER" id="PTHR42755">
    <property type="entry name" value="3-DEOXY-MANNO-OCTULOSONATE CYTIDYLYLTRANSFERASE"/>
    <property type="match status" value="1"/>
</dbReference>
<name>A0A4P7W7J4_9BACT</name>
<dbReference type="InterPro" id="IPR038107">
    <property type="entry name" value="Glycos_transf_N_sf"/>
</dbReference>
<dbReference type="AlphaFoldDB" id="A0A4P7W7J4"/>
<comment type="function">
    <text evidence="8">Involved in lipopolysaccharide (LPS) biosynthesis. Catalyzes the transfer of 3-deoxy-D-manno-octulosonate (Kdo) residue(s) from CMP-Kdo to lipid IV(A), the tetraacyldisaccharide-1,4'-bisphosphate precursor of lipid A.</text>
</comment>
<reference evidence="11" key="1">
    <citation type="submission" date="2019-02" db="EMBL/GenBank/DDBJ databases">
        <title>Isolation and identification of novel species under the genus Muribaculum.</title>
        <authorList>
            <person name="Miyake S."/>
            <person name="Ding Y."/>
            <person name="Low A."/>
            <person name="Soh M."/>
            <person name="Seedorf H."/>
        </authorList>
    </citation>
    <scope>NUCLEOTIDE SEQUENCE [LARGE SCALE GENOMIC DNA]</scope>
    <source>
        <strain evidence="11">H5</strain>
    </source>
</reference>
<dbReference type="Proteomes" id="UP000297149">
    <property type="component" value="Chromosome"/>
</dbReference>
<gene>
    <name evidence="10" type="ORF">E7747_15770</name>
</gene>
<feature type="active site" description="Proton acceptor" evidence="7">
    <location>
        <position position="68"/>
    </location>
</feature>
<dbReference type="Pfam" id="PF04413">
    <property type="entry name" value="Glycos_transf_N"/>
    <property type="match status" value="1"/>
</dbReference>
<dbReference type="PANTHER" id="PTHR42755:SF1">
    <property type="entry name" value="3-DEOXY-D-MANNO-OCTULOSONIC ACID TRANSFERASE, MITOCHONDRIAL-RELATED"/>
    <property type="match status" value="1"/>
</dbReference>
<dbReference type="InterPro" id="IPR039901">
    <property type="entry name" value="Kdotransferase"/>
</dbReference>
<evidence type="ECO:0000256" key="3">
    <source>
        <dbReference type="ARBA" id="ARBA00019077"/>
    </source>
</evidence>
<evidence type="ECO:0000259" key="9">
    <source>
        <dbReference type="Pfam" id="PF04413"/>
    </source>
</evidence>
<keyword evidence="11" id="KW-1185">Reference proteome</keyword>
<dbReference type="EC" id="2.4.99.12" evidence="2 8"/>
<comment type="subcellular location">
    <subcellularLocation>
        <location evidence="8">Cell membrane</location>
    </subcellularLocation>
</comment>
<dbReference type="Gene3D" id="3.40.50.2000">
    <property type="entry name" value="Glycogen Phosphorylase B"/>
    <property type="match status" value="1"/>
</dbReference>
<accession>A0A4P7W7J4</accession>
<dbReference type="Gene3D" id="3.40.50.11720">
    <property type="entry name" value="3-Deoxy-D-manno-octulosonic-acid transferase, N-terminal domain"/>
    <property type="match status" value="1"/>
</dbReference>
<dbReference type="GO" id="GO:0043842">
    <property type="term" value="F:Kdo transferase activity"/>
    <property type="evidence" value="ECO:0007669"/>
    <property type="project" value="UniProtKB-EC"/>
</dbReference>
<sequence>MLEIYDLGMRLGRRAIFAIAKTVRSAEPSKFIRFARGQRQVSGEVDIVAERLDSKRPTVWIHAASLGEFGIARPIIKLLKDECDCNIVVTFFSPTGYEALTKNMPEGIDGVLYLPFDTSANVRHFLDTIRPACAVFMVSEYWHNYLTELHRRGIPAYLVSSVIRENGPFFKWYGHLFRKSISYFDEIFTLNEESRQLLDKIGVSDVTVNGDPLFDNVILVASTPWEDKIIERFTDGRKVFIAGSLHDDEDLRLVTTLANRHRDTRFIIVPHEISPSILRHLEENLQGKTELYSRCTPESDLSDTQTLIIDFVGALAYIYRYATWAYVGGGFTRLLHSVIEPAVYGLPVAFGPNVNRKAVTRRMIELGIGRITATPEALDEWFRSLKDDDEGLREIADKAAVYVSKNAGATRRVVNKIRQNLCAKN</sequence>
<dbReference type="GO" id="GO:0009244">
    <property type="term" value="P:lipopolysaccharide core region biosynthetic process"/>
    <property type="evidence" value="ECO:0007669"/>
    <property type="project" value="UniProtKB-UniRule"/>
</dbReference>
<protein>
    <recommendedName>
        <fullName evidence="3 8">3-deoxy-D-manno-octulosonic acid transferase</fullName>
        <shortName evidence="8">Kdo transferase</shortName>
        <ecNumber evidence="2 8">2.4.99.12</ecNumber>
    </recommendedName>
    <alternativeName>
        <fullName evidence="5 8">Lipid IV(A) 3-deoxy-D-manno-octulosonic acid transferase</fullName>
    </alternativeName>
</protein>
<dbReference type="InterPro" id="IPR007507">
    <property type="entry name" value="Glycos_transf_N"/>
</dbReference>
<evidence type="ECO:0000313" key="11">
    <source>
        <dbReference type="Proteomes" id="UP000297149"/>
    </source>
</evidence>
<comment type="similarity">
    <text evidence="8">Belongs to the glycosyltransferase group 1 family.</text>
</comment>
<dbReference type="EMBL" id="CP039396">
    <property type="protein sequence ID" value="QCD43580.1"/>
    <property type="molecule type" value="Genomic_DNA"/>
</dbReference>
<evidence type="ECO:0000256" key="6">
    <source>
        <dbReference type="ARBA" id="ARBA00049183"/>
    </source>
</evidence>